<evidence type="ECO:0000313" key="3">
    <source>
        <dbReference type="EMBL" id="MFD1881688.1"/>
    </source>
</evidence>
<evidence type="ECO:0000256" key="1">
    <source>
        <dbReference type="ARBA" id="ARBA00010716"/>
    </source>
</evidence>
<comment type="caution">
    <text evidence="3">The sequence shown here is derived from an EMBL/GenBank/DDBJ whole genome shotgun (WGS) entry which is preliminary data.</text>
</comment>
<evidence type="ECO:0000313" key="4">
    <source>
        <dbReference type="Proteomes" id="UP001597213"/>
    </source>
</evidence>
<name>A0ABW4R7N5_9RHOB</name>
<dbReference type="Proteomes" id="UP001597213">
    <property type="component" value="Unassembled WGS sequence"/>
</dbReference>
<dbReference type="EMBL" id="JBHUEN010000021">
    <property type="protein sequence ID" value="MFD1881688.1"/>
    <property type="molecule type" value="Genomic_DNA"/>
</dbReference>
<evidence type="ECO:0000256" key="2">
    <source>
        <dbReference type="ARBA" id="ARBA00022801"/>
    </source>
</evidence>
<proteinExistence type="inferred from homology"/>
<dbReference type="RefSeq" id="WP_379141748.1">
    <property type="nucleotide sequence ID" value="NZ_JBHUEN010000021.1"/>
</dbReference>
<dbReference type="InterPro" id="IPR032466">
    <property type="entry name" value="Metal_Hydrolase"/>
</dbReference>
<dbReference type="EC" id="3.5.1.25" evidence="3"/>
<gene>
    <name evidence="3" type="ORF">ACFSCT_08180</name>
</gene>
<keyword evidence="2 3" id="KW-0378">Hydrolase</keyword>
<sequence>MDMTNPPETQTDRHDSGWFAPSGLFSEGEILRNHAIHAADGRIDAVAAIADLPQTTRPRPLAGILAPGAVDLQVNGGGGILFNTSPTRAGLGQMVDAHRRLGTARILATVISDTEAATEAAVAAVCDNWGLPGLAGIHIEGPHISPVKRGTHSAAVLRPLSDHTLGLIRRLREMDIPTMITLAPEVVPPAQIRTLADLGAVVSLGHSNASFAQACGALAAGASCFTHLFNAMSPFGSREPGMVGAALAGDAAVGFICDGHHVSDDTLKIALSVSGATDRFFLVSDAMPTVGGPEAFALYGQPIRVSDGRLINAEGALAGAHVWMTAAMTRARNVLGLPTETVLRMAITRPAALMGLRDAAALRGRPLGDLVVWDEDLRSCSALTDILAFDQDGQVRSAATTG</sequence>
<accession>A0ABW4R7N5</accession>
<dbReference type="Gene3D" id="3.20.20.140">
    <property type="entry name" value="Metal-dependent hydrolases"/>
    <property type="match status" value="1"/>
</dbReference>
<dbReference type="PANTHER" id="PTHR11113">
    <property type="entry name" value="N-ACETYLGLUCOSAMINE-6-PHOSPHATE DEACETYLASE"/>
    <property type="match status" value="1"/>
</dbReference>
<reference evidence="4" key="1">
    <citation type="journal article" date="2019" name="Int. J. Syst. Evol. Microbiol.">
        <title>The Global Catalogue of Microorganisms (GCM) 10K type strain sequencing project: providing services to taxonomists for standard genome sequencing and annotation.</title>
        <authorList>
            <consortium name="The Broad Institute Genomics Platform"/>
            <consortium name="The Broad Institute Genome Sequencing Center for Infectious Disease"/>
            <person name="Wu L."/>
            <person name="Ma J."/>
        </authorList>
    </citation>
    <scope>NUCLEOTIDE SEQUENCE [LARGE SCALE GENOMIC DNA]</scope>
    <source>
        <strain evidence="4">CCUG 56029</strain>
    </source>
</reference>
<dbReference type="InterPro" id="IPR011059">
    <property type="entry name" value="Metal-dep_hydrolase_composite"/>
</dbReference>
<dbReference type="GO" id="GO:0008448">
    <property type="term" value="F:N-acetylglucosamine-6-phosphate deacetylase activity"/>
    <property type="evidence" value="ECO:0007669"/>
    <property type="project" value="UniProtKB-EC"/>
</dbReference>
<protein>
    <submittedName>
        <fullName evidence="3">N-acetylglucosamine-6-phosphate deacetylase</fullName>
        <ecNumber evidence="3">3.5.1.25</ecNumber>
    </submittedName>
</protein>
<dbReference type="Gene3D" id="2.30.40.10">
    <property type="entry name" value="Urease, subunit C, domain 1"/>
    <property type="match status" value="1"/>
</dbReference>
<keyword evidence="4" id="KW-1185">Reference proteome</keyword>
<dbReference type="PANTHER" id="PTHR11113:SF14">
    <property type="entry name" value="N-ACETYLGLUCOSAMINE-6-PHOSPHATE DEACETYLASE"/>
    <property type="match status" value="1"/>
</dbReference>
<dbReference type="SUPFAM" id="SSF51556">
    <property type="entry name" value="Metallo-dependent hydrolases"/>
    <property type="match status" value="1"/>
</dbReference>
<comment type="similarity">
    <text evidence="1">Belongs to the metallo-dependent hydrolases superfamily. NagA family.</text>
</comment>
<organism evidence="3 4">
    <name type="scientific">Paracoccus pacificus</name>
    <dbReference type="NCBI Taxonomy" id="1463598"/>
    <lineage>
        <taxon>Bacteria</taxon>
        <taxon>Pseudomonadati</taxon>
        <taxon>Pseudomonadota</taxon>
        <taxon>Alphaproteobacteria</taxon>
        <taxon>Rhodobacterales</taxon>
        <taxon>Paracoccaceae</taxon>
        <taxon>Paracoccus</taxon>
    </lineage>
</organism>